<dbReference type="Gene3D" id="3.90.550.10">
    <property type="entry name" value="Spore Coat Polysaccharide Biosynthesis Protein SpsA, Chain A"/>
    <property type="match status" value="1"/>
</dbReference>
<keyword evidence="3" id="KW-1185">Reference proteome</keyword>
<dbReference type="CDD" id="cd02511">
    <property type="entry name" value="Beta4Glucosyltransferase"/>
    <property type="match status" value="1"/>
</dbReference>
<evidence type="ECO:0000313" key="3">
    <source>
        <dbReference type="Proteomes" id="UP000713880"/>
    </source>
</evidence>
<dbReference type="InterPro" id="IPR029044">
    <property type="entry name" value="Nucleotide-diphossugar_trans"/>
</dbReference>
<evidence type="ECO:0000313" key="2">
    <source>
        <dbReference type="EMBL" id="MBM6826413.1"/>
    </source>
</evidence>
<dbReference type="RefSeq" id="WP_204908461.1">
    <property type="nucleotide sequence ID" value="NZ_JACJLV010000010.1"/>
</dbReference>
<evidence type="ECO:0000259" key="1">
    <source>
        <dbReference type="Pfam" id="PF00535"/>
    </source>
</evidence>
<protein>
    <submittedName>
        <fullName evidence="2">Glycosyltransferase</fullName>
    </submittedName>
</protein>
<comment type="caution">
    <text evidence="2">The sequence shown here is derived from an EMBL/GenBank/DDBJ whole genome shotgun (WGS) entry which is preliminary data.</text>
</comment>
<feature type="domain" description="Glycosyltransferase 2-like" evidence="1">
    <location>
        <begin position="5"/>
        <end position="104"/>
    </location>
</feature>
<organism evidence="2 3">
    <name type="scientific">Mordavella massiliensis</name>
    <dbReference type="NCBI Taxonomy" id="1871024"/>
    <lineage>
        <taxon>Bacteria</taxon>
        <taxon>Bacillati</taxon>
        <taxon>Bacillota</taxon>
        <taxon>Clostridia</taxon>
        <taxon>Eubacteriales</taxon>
        <taxon>Clostridiaceae</taxon>
        <taxon>Mordavella</taxon>
    </lineage>
</organism>
<dbReference type="AlphaFoldDB" id="A0A938X3M8"/>
<proteinExistence type="predicted"/>
<sequence length="367" mass="42867">MASVSLCMIVKDEEEVLDRCLSCFGKLADEIIIVDTGSGDRTKEIAGNYTDRIYDFVWRDDFSAARNYGLEKASMEYCMWVDADDVMTGAAQEEFLELKESISVDTDIIMMPYQTGFDEEDRPVFTYYRERIVRNTGAFRFAGKVHETIPLHGKVQYEEIPIEHRKIKAGDPDRNLNIYRKMEENGEKFDSRSLYYYGRELLTHGDFERAARVFRAFLDRPDGWMENQIDAARLLARCLRETGREKEALEALFSSFRYDVPRGETCCDLGKYFLDRGRYEQSAFWYRQALLAKKAASSGAFVEEDCYGFLPAISLCVCFDRMGNQEEAERYNELAGRFKPESEYVRLNRQYFHERRKDGQKQNPDIY</sequence>
<dbReference type="EMBL" id="JACJLV010000010">
    <property type="protein sequence ID" value="MBM6826413.1"/>
    <property type="molecule type" value="Genomic_DNA"/>
</dbReference>
<dbReference type="SUPFAM" id="SSF81901">
    <property type="entry name" value="HCP-like"/>
    <property type="match status" value="1"/>
</dbReference>
<reference evidence="2" key="1">
    <citation type="submission" date="2020-08" db="EMBL/GenBank/DDBJ databases">
        <authorList>
            <person name="Cejkova D."/>
            <person name="Kubasova T."/>
            <person name="Jahodarova E."/>
            <person name="Rychlik I."/>
        </authorList>
    </citation>
    <scope>NUCLEOTIDE SEQUENCE</scope>
    <source>
        <strain evidence="2">An420c</strain>
    </source>
</reference>
<gene>
    <name evidence="2" type="ORF">H6A13_04725</name>
</gene>
<dbReference type="PANTHER" id="PTHR43630:SF2">
    <property type="entry name" value="GLYCOSYLTRANSFERASE"/>
    <property type="match status" value="1"/>
</dbReference>
<dbReference type="Pfam" id="PF13432">
    <property type="entry name" value="TPR_16"/>
    <property type="match status" value="1"/>
</dbReference>
<name>A0A938X3M8_9CLOT</name>
<dbReference type="Proteomes" id="UP000713880">
    <property type="component" value="Unassembled WGS sequence"/>
</dbReference>
<dbReference type="InterPro" id="IPR001173">
    <property type="entry name" value="Glyco_trans_2-like"/>
</dbReference>
<dbReference type="InterPro" id="IPR011990">
    <property type="entry name" value="TPR-like_helical_dom_sf"/>
</dbReference>
<dbReference type="PANTHER" id="PTHR43630">
    <property type="entry name" value="POLY-BETA-1,6-N-ACETYL-D-GLUCOSAMINE SYNTHASE"/>
    <property type="match status" value="1"/>
</dbReference>
<dbReference type="Gene3D" id="1.25.40.10">
    <property type="entry name" value="Tetratricopeptide repeat domain"/>
    <property type="match status" value="2"/>
</dbReference>
<accession>A0A938X3M8</accession>
<dbReference type="SUPFAM" id="SSF53448">
    <property type="entry name" value="Nucleotide-diphospho-sugar transferases"/>
    <property type="match status" value="1"/>
</dbReference>
<reference evidence="2" key="2">
    <citation type="journal article" date="2021" name="Sci. Rep.">
        <title>The distribution of antibiotic resistance genes in chicken gut microbiota commensals.</title>
        <authorList>
            <person name="Juricova H."/>
            <person name="Matiasovicova J."/>
            <person name="Kubasova T."/>
            <person name="Cejkova D."/>
            <person name="Rychlik I."/>
        </authorList>
    </citation>
    <scope>NUCLEOTIDE SEQUENCE</scope>
    <source>
        <strain evidence="2">An420c</strain>
    </source>
</reference>
<dbReference type="Pfam" id="PF00535">
    <property type="entry name" value="Glycos_transf_2"/>
    <property type="match status" value="1"/>
</dbReference>